<comment type="caution">
    <text evidence="2">The sequence shown here is derived from an EMBL/GenBank/DDBJ whole genome shotgun (WGS) entry which is preliminary data.</text>
</comment>
<feature type="compositionally biased region" description="Basic and acidic residues" evidence="1">
    <location>
        <begin position="340"/>
        <end position="352"/>
    </location>
</feature>
<feature type="region of interest" description="Disordered" evidence="1">
    <location>
        <begin position="554"/>
        <end position="573"/>
    </location>
</feature>
<dbReference type="EMBL" id="JAERUA010000007">
    <property type="protein sequence ID" value="KAI1897113.1"/>
    <property type="molecule type" value="Genomic_DNA"/>
</dbReference>
<gene>
    <name evidence="2" type="ORF">AGOR_G00079780</name>
</gene>
<feature type="region of interest" description="Disordered" evidence="1">
    <location>
        <begin position="763"/>
        <end position="785"/>
    </location>
</feature>
<feature type="compositionally biased region" description="Basic and acidic residues" evidence="1">
    <location>
        <begin position="195"/>
        <end position="205"/>
    </location>
</feature>
<keyword evidence="3" id="KW-1185">Reference proteome</keyword>
<dbReference type="AlphaFoldDB" id="A0A8T3DIL8"/>
<reference evidence="2" key="1">
    <citation type="submission" date="2021-01" db="EMBL/GenBank/DDBJ databases">
        <authorList>
            <person name="Zahm M."/>
            <person name="Roques C."/>
            <person name="Cabau C."/>
            <person name="Klopp C."/>
            <person name="Donnadieu C."/>
            <person name="Jouanno E."/>
            <person name="Lampietro C."/>
            <person name="Louis A."/>
            <person name="Herpin A."/>
            <person name="Echchiki A."/>
            <person name="Berthelot C."/>
            <person name="Parey E."/>
            <person name="Roest-Crollius H."/>
            <person name="Braasch I."/>
            <person name="Postlethwait J."/>
            <person name="Bobe J."/>
            <person name="Montfort J."/>
            <person name="Bouchez O."/>
            <person name="Begum T."/>
            <person name="Mejri S."/>
            <person name="Adams A."/>
            <person name="Chen W.-J."/>
            <person name="Guiguen Y."/>
        </authorList>
    </citation>
    <scope>NUCLEOTIDE SEQUENCE</scope>
    <source>
        <tissue evidence="2">Blood</tissue>
    </source>
</reference>
<feature type="compositionally biased region" description="Polar residues" evidence="1">
    <location>
        <begin position="626"/>
        <end position="636"/>
    </location>
</feature>
<dbReference type="Proteomes" id="UP000829720">
    <property type="component" value="Unassembled WGS sequence"/>
</dbReference>
<dbReference type="OrthoDB" id="8962384at2759"/>
<organism evidence="2 3">
    <name type="scientific">Albula goreensis</name>
    <dbReference type="NCBI Taxonomy" id="1534307"/>
    <lineage>
        <taxon>Eukaryota</taxon>
        <taxon>Metazoa</taxon>
        <taxon>Chordata</taxon>
        <taxon>Craniata</taxon>
        <taxon>Vertebrata</taxon>
        <taxon>Euteleostomi</taxon>
        <taxon>Actinopterygii</taxon>
        <taxon>Neopterygii</taxon>
        <taxon>Teleostei</taxon>
        <taxon>Albuliformes</taxon>
        <taxon>Albulidae</taxon>
        <taxon>Albula</taxon>
    </lineage>
</organism>
<feature type="compositionally biased region" description="Polar residues" evidence="1">
    <location>
        <begin position="969"/>
        <end position="980"/>
    </location>
</feature>
<feature type="region of interest" description="Disordered" evidence="1">
    <location>
        <begin position="1"/>
        <end position="29"/>
    </location>
</feature>
<feature type="region of interest" description="Disordered" evidence="1">
    <location>
        <begin position="41"/>
        <end position="225"/>
    </location>
</feature>
<feature type="compositionally biased region" description="Basic and acidic residues" evidence="1">
    <location>
        <begin position="460"/>
        <end position="470"/>
    </location>
</feature>
<feature type="compositionally biased region" description="Polar residues" evidence="1">
    <location>
        <begin position="213"/>
        <end position="222"/>
    </location>
</feature>
<feature type="compositionally biased region" description="Low complexity" evidence="1">
    <location>
        <begin position="929"/>
        <end position="940"/>
    </location>
</feature>
<feature type="compositionally biased region" description="Polar residues" evidence="1">
    <location>
        <begin position="802"/>
        <end position="812"/>
    </location>
</feature>
<evidence type="ECO:0000313" key="2">
    <source>
        <dbReference type="EMBL" id="KAI1897113.1"/>
    </source>
</evidence>
<feature type="region of interest" description="Disordered" evidence="1">
    <location>
        <begin position="1056"/>
        <end position="1089"/>
    </location>
</feature>
<feature type="region of interest" description="Disordered" evidence="1">
    <location>
        <begin position="802"/>
        <end position="995"/>
    </location>
</feature>
<feature type="compositionally biased region" description="Polar residues" evidence="1">
    <location>
        <begin position="43"/>
        <end position="62"/>
    </location>
</feature>
<feature type="compositionally biased region" description="Basic and acidic residues" evidence="1">
    <location>
        <begin position="127"/>
        <end position="141"/>
    </location>
</feature>
<feature type="compositionally biased region" description="Acidic residues" evidence="1">
    <location>
        <begin position="561"/>
        <end position="573"/>
    </location>
</feature>
<feature type="region of interest" description="Disordered" evidence="1">
    <location>
        <begin position="335"/>
        <end position="367"/>
    </location>
</feature>
<name>A0A8T3DIL8_9TELE</name>
<feature type="compositionally biased region" description="Polar residues" evidence="1">
    <location>
        <begin position="603"/>
        <end position="614"/>
    </location>
</feature>
<protein>
    <submittedName>
        <fullName evidence="2">Uncharacterized protein</fullName>
    </submittedName>
</protein>
<feature type="compositionally biased region" description="Polar residues" evidence="1">
    <location>
        <begin position="763"/>
        <end position="780"/>
    </location>
</feature>
<feature type="region of interest" description="Disordered" evidence="1">
    <location>
        <begin position="603"/>
        <end position="638"/>
    </location>
</feature>
<feature type="compositionally biased region" description="Polar residues" evidence="1">
    <location>
        <begin position="353"/>
        <end position="366"/>
    </location>
</feature>
<feature type="compositionally biased region" description="Polar residues" evidence="1">
    <location>
        <begin position="185"/>
        <end position="194"/>
    </location>
</feature>
<accession>A0A8T3DIL8</accession>
<proteinExistence type="predicted"/>
<feature type="region of interest" description="Disordered" evidence="1">
    <location>
        <begin position="487"/>
        <end position="538"/>
    </location>
</feature>
<evidence type="ECO:0000256" key="1">
    <source>
        <dbReference type="SAM" id="MobiDB-lite"/>
    </source>
</evidence>
<evidence type="ECO:0000313" key="3">
    <source>
        <dbReference type="Proteomes" id="UP000829720"/>
    </source>
</evidence>
<sequence length="1122" mass="120041">MGNQQSHVIQDDPVNVKQQNGGPNGHAVSISATDAVVACETAVQANSEPPSSTPVKEPSPQSGDAVDGGALVGKPVVLLSFTKTTPPSADVPKDPSKQPDGTKASVEEDAGNQSLKPAQDTPAEPDPAPKEEEPKQNKEKIGFFAKAFKKKNKEKMEKEPAVVQCDGPPEDQKPTVEVPVVLTNGLHSETSPSLDDQRDCVRDDTGNPPEEAISSTSATNFEPVNLEVPEDPTFHLASLDSSLEVIASLKLETDPSCGEDAESGPSIALAKEEVCTTAGDEKDGFVTVAAELASGAECKPHLVIAEAETSESLPPISTGVLEAKTEEQNLETAMELSLDTDVRFDPEMDTGKTESNSELPESTPSYSAMECISPKDIQATSCDCAEVGTEESLCCHVEETSLSKEDEMEDGCTDTPTMVSEETESVLLITAEELPDVSTAEPLSDEIIPSELAEEGTLQKTDKLDLESSRMESLVVSSWKHVDGALEREEPKFEDNADCLQPAQNSALPEAEQECEAEPNPSTECEAGDGKTTEDAQLQQDNLDVEIDTISLEPVTSEISESLEPDSVEPTLDSDIDICEPKNNQEQLEVQSDSMTSNSIIQLDSTENTETESCNIGELSAEDSDSTLTGEESPMQSESELTLVEEETEALQMLTDTQLTENEICQCSSSECIEMTVLDEDNKPKSEDELDDSEPAINSTISEHVTASQLEMSPMTEDVAANESISFNAEETSLSNEEEMVEGHMDQLITLTEEQESVLSTASEDMADTSTPEFNTSGEVSSEEIIPQELDVETEILQATESTVQLNSTEDVQTAPYVDPEVFTEENLSSPIEETKLTTEDEMEAGSNDANMVQEACDSESILASASEEGCEPMSSAPASTKDFSKDRIPQSEDELACLEPENKLEDAESTSLQAEPSNESKVTEESETTTLLDSTTEISATLEPEFTETELCSSAGAEGEDGGADEAQTNSATDSNTVSCEGEEEVTQRELKSALPEVQSAAIPLTVQSETHENAALELSPSQPCEVVVTVENEGCKIQDEMQCVKAAVTAFESLPSDSGVDSDSAEEAESAASQYTNQDPAQGGASITKDELSTMTEDDIEHATLLLLDEVTVLEVALQL</sequence>
<feature type="region of interest" description="Disordered" evidence="1">
    <location>
        <begin position="433"/>
        <end position="470"/>
    </location>
</feature>